<dbReference type="GO" id="GO:0000160">
    <property type="term" value="P:phosphorelay signal transduction system"/>
    <property type="evidence" value="ECO:0007669"/>
    <property type="project" value="InterPro"/>
</dbReference>
<dbReference type="Pfam" id="PF00072">
    <property type="entry name" value="Response_reg"/>
    <property type="match status" value="1"/>
</dbReference>
<dbReference type="PANTHER" id="PTHR44591:SF3">
    <property type="entry name" value="RESPONSE REGULATORY DOMAIN-CONTAINING PROTEIN"/>
    <property type="match status" value="1"/>
</dbReference>
<organism evidence="4 5">
    <name type="scientific">Paragemmobacter aquarius</name>
    <dbReference type="NCBI Taxonomy" id="2169400"/>
    <lineage>
        <taxon>Bacteria</taxon>
        <taxon>Pseudomonadati</taxon>
        <taxon>Pseudomonadota</taxon>
        <taxon>Alphaproteobacteria</taxon>
        <taxon>Rhodobacterales</taxon>
        <taxon>Paracoccaceae</taxon>
        <taxon>Paragemmobacter</taxon>
    </lineage>
</organism>
<feature type="domain" description="Response regulatory" evidence="3">
    <location>
        <begin position="11"/>
        <end position="128"/>
    </location>
</feature>
<dbReference type="InterPro" id="IPR001789">
    <property type="entry name" value="Sig_transdc_resp-reg_receiver"/>
</dbReference>
<evidence type="ECO:0000256" key="2">
    <source>
        <dbReference type="PROSITE-ProRule" id="PRU00169"/>
    </source>
</evidence>
<gene>
    <name evidence="4" type="ORF">HYN69_17235</name>
</gene>
<dbReference type="Proteomes" id="UP000244496">
    <property type="component" value="Chromosome"/>
</dbReference>
<dbReference type="PROSITE" id="PS50110">
    <property type="entry name" value="RESPONSE_REGULATORY"/>
    <property type="match status" value="1"/>
</dbReference>
<dbReference type="PANTHER" id="PTHR44591">
    <property type="entry name" value="STRESS RESPONSE REGULATOR PROTEIN 1"/>
    <property type="match status" value="1"/>
</dbReference>
<dbReference type="InterPro" id="IPR050595">
    <property type="entry name" value="Bact_response_regulator"/>
</dbReference>
<dbReference type="SMART" id="SM00448">
    <property type="entry name" value="REC"/>
    <property type="match status" value="1"/>
</dbReference>
<proteinExistence type="predicted"/>
<dbReference type="OrthoDB" id="9793549at2"/>
<name>A0A2S0UQB9_9RHOB</name>
<feature type="modified residue" description="4-aspartylphosphate" evidence="2">
    <location>
        <position position="61"/>
    </location>
</feature>
<evidence type="ECO:0000259" key="3">
    <source>
        <dbReference type="PROSITE" id="PS50110"/>
    </source>
</evidence>
<sequence>MSEQAPDQKFRVLLAEDDEVNQEVIRAFLAGQSHIDLTVVGDGRAALEAALGGRFDLMLFDHNMPHITGDRVIRYLRSGNSNNSRTPVVRFTAEADHATIRESEGLIDAVLPKPLRADMFLNTIETILRKG</sequence>
<dbReference type="EMBL" id="CP028918">
    <property type="protein sequence ID" value="AWB50013.1"/>
    <property type="molecule type" value="Genomic_DNA"/>
</dbReference>
<accession>A0A2S0UQB9</accession>
<dbReference type="CDD" id="cd17546">
    <property type="entry name" value="REC_hyHK_CKI1_RcsC-like"/>
    <property type="match status" value="1"/>
</dbReference>
<keyword evidence="5" id="KW-1185">Reference proteome</keyword>
<dbReference type="SUPFAM" id="SSF52172">
    <property type="entry name" value="CheY-like"/>
    <property type="match status" value="1"/>
</dbReference>
<reference evidence="4 5" key="1">
    <citation type="submission" date="2018-04" db="EMBL/GenBank/DDBJ databases">
        <title>Genome sequencing of Gemmobacter.</title>
        <authorList>
            <person name="Yi H."/>
            <person name="Baek M.-G."/>
        </authorList>
    </citation>
    <scope>NUCLEOTIDE SEQUENCE [LARGE SCALE GENOMIC DNA]</scope>
    <source>
        <strain evidence="4 5">HYN0069</strain>
    </source>
</reference>
<protein>
    <recommendedName>
        <fullName evidence="3">Response regulatory domain-containing protein</fullName>
    </recommendedName>
</protein>
<dbReference type="InterPro" id="IPR011006">
    <property type="entry name" value="CheY-like_superfamily"/>
</dbReference>
<dbReference type="KEGG" id="geh:HYN69_17235"/>
<dbReference type="Gene3D" id="3.40.50.2300">
    <property type="match status" value="1"/>
</dbReference>
<dbReference type="RefSeq" id="WP_108436825.1">
    <property type="nucleotide sequence ID" value="NZ_CP028918.1"/>
</dbReference>
<keyword evidence="1 2" id="KW-0597">Phosphoprotein</keyword>
<evidence type="ECO:0000313" key="4">
    <source>
        <dbReference type="EMBL" id="AWB50013.1"/>
    </source>
</evidence>
<dbReference type="AlphaFoldDB" id="A0A2S0UQB9"/>
<evidence type="ECO:0000313" key="5">
    <source>
        <dbReference type="Proteomes" id="UP000244496"/>
    </source>
</evidence>
<evidence type="ECO:0000256" key="1">
    <source>
        <dbReference type="ARBA" id="ARBA00022553"/>
    </source>
</evidence>